<name>G5HSX4_9FIRM</name>
<reference evidence="1 2" key="1">
    <citation type="submission" date="2011-08" db="EMBL/GenBank/DDBJ databases">
        <title>The Genome Sequence of Clostridium citroniae WAL-17108.</title>
        <authorList>
            <consortium name="The Broad Institute Genome Sequencing Platform"/>
            <person name="Earl A."/>
            <person name="Ward D."/>
            <person name="Feldgarden M."/>
            <person name="Gevers D."/>
            <person name="Finegold S.M."/>
            <person name="Summanen P.H."/>
            <person name="Molitoris D.R."/>
            <person name="Vaisanen M.L."/>
            <person name="Daigneault M."/>
            <person name="Allen-Vercoe E."/>
            <person name="Young S.K."/>
            <person name="Zeng Q."/>
            <person name="Gargeya S."/>
            <person name="Fitzgerald M."/>
            <person name="Haas B."/>
            <person name="Abouelleil A."/>
            <person name="Alvarado L."/>
            <person name="Arachchi H.M."/>
            <person name="Berlin A."/>
            <person name="Brown A."/>
            <person name="Chapman S.B."/>
            <person name="Chen Z."/>
            <person name="Dunbar C."/>
            <person name="Freedman E."/>
            <person name="Gearin G."/>
            <person name="Gellesch M."/>
            <person name="Goldberg J."/>
            <person name="Griggs A."/>
            <person name="Gujja S."/>
            <person name="Heiman D."/>
            <person name="Howarth C."/>
            <person name="Larson L."/>
            <person name="Lui A."/>
            <person name="MacDonald P.J.P."/>
            <person name="Montmayeur A."/>
            <person name="Murphy C."/>
            <person name="Neiman D."/>
            <person name="Pearson M."/>
            <person name="Priest M."/>
            <person name="Roberts A."/>
            <person name="Saif S."/>
            <person name="Shea T."/>
            <person name="Shenoy N."/>
            <person name="Sisk P."/>
            <person name="Stolte C."/>
            <person name="Sykes S."/>
            <person name="Wortman J."/>
            <person name="Nusbaum C."/>
            <person name="Birren B."/>
        </authorList>
    </citation>
    <scope>NUCLEOTIDE SEQUENCE [LARGE SCALE GENOMIC DNA]</scope>
    <source>
        <strain evidence="1 2">WAL-17108</strain>
    </source>
</reference>
<evidence type="ECO:0000313" key="1">
    <source>
        <dbReference type="EMBL" id="EHE95546.1"/>
    </source>
</evidence>
<dbReference type="Proteomes" id="UP000003763">
    <property type="component" value="Unassembled WGS sequence"/>
</dbReference>
<proteinExistence type="predicted"/>
<gene>
    <name evidence="1" type="ORF">HMPREF9469_05686</name>
</gene>
<evidence type="ECO:0000313" key="2">
    <source>
        <dbReference type="Proteomes" id="UP000003763"/>
    </source>
</evidence>
<dbReference type="EMBL" id="ADLJ01000052">
    <property type="protein sequence ID" value="EHE95546.1"/>
    <property type="molecule type" value="Genomic_DNA"/>
</dbReference>
<dbReference type="AlphaFoldDB" id="G5HSX4"/>
<organism evidence="1 2">
    <name type="scientific">[Clostridium] citroniae WAL-17108</name>
    <dbReference type="NCBI Taxonomy" id="742733"/>
    <lineage>
        <taxon>Bacteria</taxon>
        <taxon>Bacillati</taxon>
        <taxon>Bacillota</taxon>
        <taxon>Clostridia</taxon>
        <taxon>Lachnospirales</taxon>
        <taxon>Lachnospiraceae</taxon>
        <taxon>Enterocloster</taxon>
    </lineage>
</organism>
<accession>G5HSX4</accession>
<sequence>MRKIIHMHISCHKEEKREFIYKYKNKLLSLQEDKDDHGLDLKCMEGVPEHDIWERAWYCPGQGIIN</sequence>
<dbReference type="RefSeq" id="WP_007870643.1">
    <property type="nucleotide sequence ID" value="NZ_JH376432.1"/>
</dbReference>
<comment type="caution">
    <text evidence="1">The sequence shown here is derived from an EMBL/GenBank/DDBJ whole genome shotgun (WGS) entry which is preliminary data.</text>
</comment>
<dbReference type="HOGENOM" id="CLU_2823471_0_0_9"/>
<protein>
    <submittedName>
        <fullName evidence="1">Uncharacterized protein</fullName>
    </submittedName>
</protein>